<evidence type="ECO:0000313" key="3">
    <source>
        <dbReference type="EMBL" id="GIU42611.1"/>
    </source>
</evidence>
<feature type="compositionally biased region" description="Polar residues" evidence="1">
    <location>
        <begin position="311"/>
        <end position="334"/>
    </location>
</feature>
<dbReference type="RefSeq" id="WP_249038126.1">
    <property type="nucleotide sequence ID" value="NZ_BPFB01000003.1"/>
</dbReference>
<dbReference type="PANTHER" id="PTHR40269:SF1">
    <property type="entry name" value="OUTER MEMBRANE PROTEIN"/>
    <property type="match status" value="1"/>
</dbReference>
<feature type="compositionally biased region" description="Low complexity" evidence="1">
    <location>
        <begin position="409"/>
        <end position="425"/>
    </location>
</feature>
<reference evidence="3 4" key="1">
    <citation type="submission" date="2021-05" db="EMBL/GenBank/DDBJ databases">
        <title>Molecular characterization for Shewanella algae harboring chromosomal blaOXA-55-like strains isolated from clinical and environment sample.</title>
        <authorList>
            <person name="Ohama Y."/>
            <person name="Aoki K."/>
            <person name="Harada S."/>
            <person name="Moriya K."/>
            <person name="Ishii Y."/>
            <person name="Tateda K."/>
        </authorList>
    </citation>
    <scope>NUCLEOTIDE SEQUENCE [LARGE SCALE GENOMIC DNA]</scope>
    <source>
        <strain evidence="3 4">LMG 23746</strain>
    </source>
</reference>
<evidence type="ECO:0008006" key="5">
    <source>
        <dbReference type="Google" id="ProtNLM"/>
    </source>
</evidence>
<protein>
    <recommendedName>
        <fullName evidence="5">DUF3300 domain-containing protein</fullName>
    </recommendedName>
</protein>
<feature type="region of interest" description="Disordered" evidence="1">
    <location>
        <begin position="253"/>
        <end position="279"/>
    </location>
</feature>
<feature type="compositionally biased region" description="Polar residues" evidence="1">
    <location>
        <begin position="426"/>
        <end position="440"/>
    </location>
</feature>
<dbReference type="PANTHER" id="PTHR40269">
    <property type="entry name" value="OUTER MEMBRANE PROTEIN-RELATED"/>
    <property type="match status" value="1"/>
</dbReference>
<evidence type="ECO:0000313" key="4">
    <source>
        <dbReference type="Proteomes" id="UP000761574"/>
    </source>
</evidence>
<feature type="compositionally biased region" description="Polar residues" evidence="1">
    <location>
        <begin position="342"/>
        <end position="366"/>
    </location>
</feature>
<comment type="caution">
    <text evidence="3">The sequence shown here is derived from an EMBL/GenBank/DDBJ whole genome shotgun (WGS) entry which is preliminary data.</text>
</comment>
<feature type="chain" id="PRO_5047046008" description="DUF3300 domain-containing protein" evidence="2">
    <location>
        <begin position="27"/>
        <end position="448"/>
    </location>
</feature>
<gene>
    <name evidence="3" type="ORF">TUM4630_04010</name>
</gene>
<accession>A0ABQ4P634</accession>
<keyword evidence="4" id="KW-1185">Reference proteome</keyword>
<dbReference type="InterPro" id="IPR021728">
    <property type="entry name" value="DUF3300"/>
</dbReference>
<evidence type="ECO:0000256" key="2">
    <source>
        <dbReference type="SAM" id="SignalP"/>
    </source>
</evidence>
<dbReference type="Pfam" id="PF11737">
    <property type="entry name" value="DUF3300"/>
    <property type="match status" value="1"/>
</dbReference>
<sequence length="448" mass="52375">MNSIKIWLVIMLVTLSSSLFSASLSAAQTSSLENSISDAELAQILAPIALYPDSLLTHILIASTYPLEVVQANRWRAQHQKLEANQAVNRAEKQDWDPSVIALVAFPAVLEKLSDDLDWTQKLGDAFLQDEQQVLASIQLLRHQAEEADSFNAMDNMKITKVKQQIIIEPVQPQVIYVPVYDTRVVYGTWRWHNYPPIYWVYPPRYAAHYPSYVAGHFYWQSGIHISFNYFFSAFRWHDRHIVVTHHRHSHHYRPRARIVSNSGAQRWRHKPHHRRGVAYRSTQVKQRYNSHRPSTLQAKQLRNVERRANRVQSKHYSTAQVKQSREQSFSQKLTKTERSKANTAQPFSKQNKHNSNYRSDNQSQYKSDKQRTKQSHLQVKSPQRDRSHLQVKSPQRDRSLQREKGHQRQQSQQPHRQQQAKSPQRTQSAQGRSSQTSQHSRPKLRDN</sequence>
<dbReference type="Proteomes" id="UP000761574">
    <property type="component" value="Unassembled WGS sequence"/>
</dbReference>
<feature type="compositionally biased region" description="Basic residues" evidence="1">
    <location>
        <begin position="267"/>
        <end position="278"/>
    </location>
</feature>
<organism evidence="3 4">
    <name type="scientific">Shewanella algidipiscicola</name>
    <dbReference type="NCBI Taxonomy" id="614070"/>
    <lineage>
        <taxon>Bacteria</taxon>
        <taxon>Pseudomonadati</taxon>
        <taxon>Pseudomonadota</taxon>
        <taxon>Gammaproteobacteria</taxon>
        <taxon>Alteromonadales</taxon>
        <taxon>Shewanellaceae</taxon>
        <taxon>Shewanella</taxon>
    </lineage>
</organism>
<feature type="signal peptide" evidence="2">
    <location>
        <begin position="1"/>
        <end position="26"/>
    </location>
</feature>
<keyword evidence="2" id="KW-0732">Signal</keyword>
<feature type="compositionally biased region" description="Basic and acidic residues" evidence="1">
    <location>
        <begin position="383"/>
        <end position="407"/>
    </location>
</feature>
<name>A0ABQ4P634_9GAMM</name>
<feature type="region of interest" description="Disordered" evidence="1">
    <location>
        <begin position="302"/>
        <end position="448"/>
    </location>
</feature>
<evidence type="ECO:0000256" key="1">
    <source>
        <dbReference type="SAM" id="MobiDB-lite"/>
    </source>
</evidence>
<proteinExistence type="predicted"/>
<dbReference type="EMBL" id="BPFB01000003">
    <property type="protein sequence ID" value="GIU42611.1"/>
    <property type="molecule type" value="Genomic_DNA"/>
</dbReference>